<organism evidence="2 3">
    <name type="scientific">Enterobacter asburiae</name>
    <dbReference type="NCBI Taxonomy" id="61645"/>
    <lineage>
        <taxon>Bacteria</taxon>
        <taxon>Pseudomonadati</taxon>
        <taxon>Pseudomonadota</taxon>
        <taxon>Gammaproteobacteria</taxon>
        <taxon>Enterobacterales</taxon>
        <taxon>Enterobacteriaceae</taxon>
        <taxon>Enterobacter</taxon>
        <taxon>Enterobacter cloacae complex</taxon>
    </lineage>
</organism>
<name>A0AAW7ZTH7_ENTAS</name>
<evidence type="ECO:0000313" key="3">
    <source>
        <dbReference type="Proteomes" id="UP001176432"/>
    </source>
</evidence>
<evidence type="ECO:0000259" key="1">
    <source>
        <dbReference type="Pfam" id="PF24316"/>
    </source>
</evidence>
<sequence length="250" mass="28863">MKELCVGIITTAVLFAAACKASEPPTQVVYRFDDHRYLELKGWDCEGELWYTDTKRGIHTKPVSQFYQIFSKTYIHPSEKYIAVPTKNVSEFIISKDYGKNWQIAVFAPETLEIRLRAWSNQSVHPDQQNAISFTVINNQGYLVIKPYDGGNKDQRNFIYMSSKPFDDSGFKSKDYIDIGLDTNYKPLQMPKSFSDWSWGTLYITNGELDQTGLKEMKKYQGLPDKVPDVKGYTGWDHMRCDMDAGRKRN</sequence>
<dbReference type="RefSeq" id="WP_045888843.1">
    <property type="nucleotide sequence ID" value="NZ_CP083834.1"/>
</dbReference>
<protein>
    <recommendedName>
        <fullName evidence="1">Tli3-like domain-containing protein</fullName>
    </recommendedName>
</protein>
<proteinExistence type="predicted"/>
<reference evidence="2" key="1">
    <citation type="submission" date="2023-07" db="EMBL/GenBank/DDBJ databases">
        <title>Isolates cultured from stool samples of acute diarrhea patients.</title>
        <authorList>
            <person name="Jiang S."/>
        </authorList>
    </citation>
    <scope>NUCLEOTIDE SEQUENCE</scope>
    <source>
        <strain evidence="2">L4424</strain>
    </source>
</reference>
<evidence type="ECO:0000313" key="2">
    <source>
        <dbReference type="EMBL" id="MDO7923190.1"/>
    </source>
</evidence>
<dbReference type="Pfam" id="PF24316">
    <property type="entry name" value="Tli3"/>
    <property type="match status" value="1"/>
</dbReference>
<dbReference type="InterPro" id="IPR057562">
    <property type="entry name" value="Tli3-like_dom"/>
</dbReference>
<dbReference type="Proteomes" id="UP001176432">
    <property type="component" value="Unassembled WGS sequence"/>
</dbReference>
<comment type="caution">
    <text evidence="2">The sequence shown here is derived from an EMBL/GenBank/DDBJ whole genome shotgun (WGS) entry which is preliminary data.</text>
</comment>
<dbReference type="EMBL" id="JAUPXB010000001">
    <property type="protein sequence ID" value="MDO7923190.1"/>
    <property type="molecule type" value="Genomic_DNA"/>
</dbReference>
<gene>
    <name evidence="2" type="ORF">Q5934_17165</name>
</gene>
<dbReference type="PROSITE" id="PS51257">
    <property type="entry name" value="PROKAR_LIPOPROTEIN"/>
    <property type="match status" value="1"/>
</dbReference>
<accession>A0AAW7ZTH7</accession>
<feature type="domain" description="Tli3-like" evidence="1">
    <location>
        <begin position="23"/>
        <end position="106"/>
    </location>
</feature>
<dbReference type="AlphaFoldDB" id="A0AAW7ZTH7"/>